<sequence>MKSFTPYANSLVLSQTYLRTWLSSINPLPPATRFFKFNLCLGNHHHSFLLPRKSIAKSSAVPGPNLLSPLDLYFELSIAQIVLADCHSMVVNLSNLHVTEKDICSLPAKSLFLSFEASELRCLDPHHHPTLQD</sequence>
<comment type="caution">
    <text evidence="1">The sequence shown here is derived from an EMBL/GenBank/DDBJ whole genome shotgun (WGS) entry which is preliminary data.</text>
</comment>
<evidence type="ECO:0000313" key="1">
    <source>
        <dbReference type="EMBL" id="KAA8572697.1"/>
    </source>
</evidence>
<dbReference type="AlphaFoldDB" id="A0A5M9JVI7"/>
<reference evidence="1 2" key="1">
    <citation type="submission" date="2019-06" db="EMBL/GenBank/DDBJ databases">
        <title>Genome Sequence of the Brown Rot Fungal Pathogen Monilinia fructicola.</title>
        <authorList>
            <person name="De Miccolis Angelini R.M."/>
            <person name="Landi L."/>
            <person name="Abate D."/>
            <person name="Pollastro S."/>
            <person name="Romanazzi G."/>
            <person name="Faretra F."/>
        </authorList>
    </citation>
    <scope>NUCLEOTIDE SEQUENCE [LARGE SCALE GENOMIC DNA]</scope>
    <source>
        <strain evidence="1 2">Mfrc123</strain>
    </source>
</reference>
<protein>
    <submittedName>
        <fullName evidence="1">Uncharacterized protein</fullName>
    </submittedName>
</protein>
<keyword evidence="2" id="KW-1185">Reference proteome</keyword>
<evidence type="ECO:0000313" key="2">
    <source>
        <dbReference type="Proteomes" id="UP000322873"/>
    </source>
</evidence>
<name>A0A5M9JVI7_MONFR</name>
<organism evidence="1 2">
    <name type="scientific">Monilinia fructicola</name>
    <name type="common">Brown rot fungus</name>
    <name type="synonym">Ciboria fructicola</name>
    <dbReference type="NCBI Taxonomy" id="38448"/>
    <lineage>
        <taxon>Eukaryota</taxon>
        <taxon>Fungi</taxon>
        <taxon>Dikarya</taxon>
        <taxon>Ascomycota</taxon>
        <taxon>Pezizomycotina</taxon>
        <taxon>Leotiomycetes</taxon>
        <taxon>Helotiales</taxon>
        <taxon>Sclerotiniaceae</taxon>
        <taxon>Monilinia</taxon>
    </lineage>
</organism>
<dbReference type="Proteomes" id="UP000322873">
    <property type="component" value="Unassembled WGS sequence"/>
</dbReference>
<dbReference type="EMBL" id="VICG01000004">
    <property type="protein sequence ID" value="KAA8572697.1"/>
    <property type="molecule type" value="Genomic_DNA"/>
</dbReference>
<accession>A0A5M9JVI7</accession>
<proteinExistence type="predicted"/>
<gene>
    <name evidence="1" type="ORF">EYC84_003288</name>
</gene>